<dbReference type="GO" id="GO:0005737">
    <property type="term" value="C:cytoplasm"/>
    <property type="evidence" value="ECO:0007669"/>
    <property type="project" value="TreeGrafter"/>
</dbReference>
<accession>A0A8J2KN95</accession>
<comment type="caution">
    <text evidence="14">The sequence shown here is derived from an EMBL/GenBank/DDBJ whole genome shotgun (WGS) entry which is preliminary data.</text>
</comment>
<proteinExistence type="inferred from homology"/>
<reference evidence="14" key="1">
    <citation type="submission" date="2021-06" db="EMBL/GenBank/DDBJ databases">
        <authorList>
            <person name="Hodson N. C."/>
            <person name="Mongue J. A."/>
            <person name="Jaron S. K."/>
        </authorList>
    </citation>
    <scope>NUCLEOTIDE SEQUENCE</scope>
</reference>
<evidence type="ECO:0000256" key="11">
    <source>
        <dbReference type="ARBA" id="ARBA00040821"/>
    </source>
</evidence>
<name>A0A8J2KN95_9HEXA</name>
<evidence type="ECO:0000256" key="5">
    <source>
        <dbReference type="ARBA" id="ARBA00022692"/>
    </source>
</evidence>
<keyword evidence="5 13" id="KW-0812">Transmembrane</keyword>
<evidence type="ECO:0000256" key="6">
    <source>
        <dbReference type="ARBA" id="ARBA00022989"/>
    </source>
</evidence>
<keyword evidence="8" id="KW-1015">Disulfide bond</keyword>
<dbReference type="GO" id="GO:0005044">
    <property type="term" value="F:scavenger receptor activity"/>
    <property type="evidence" value="ECO:0007669"/>
    <property type="project" value="TreeGrafter"/>
</dbReference>
<keyword evidence="15" id="KW-1185">Reference proteome</keyword>
<dbReference type="PANTHER" id="PTHR11923:SF110">
    <property type="entry name" value="SCAVENGER RECEPTOR CLASS B MEMBER 1"/>
    <property type="match status" value="1"/>
</dbReference>
<keyword evidence="6 13" id="KW-1133">Transmembrane helix</keyword>
<keyword evidence="9" id="KW-0675">Receptor</keyword>
<evidence type="ECO:0000256" key="4">
    <source>
        <dbReference type="ARBA" id="ARBA00022475"/>
    </source>
</evidence>
<evidence type="ECO:0000256" key="7">
    <source>
        <dbReference type="ARBA" id="ARBA00023136"/>
    </source>
</evidence>
<feature type="transmembrane region" description="Helical" evidence="13">
    <location>
        <begin position="7"/>
        <end position="31"/>
    </location>
</feature>
<evidence type="ECO:0000256" key="8">
    <source>
        <dbReference type="ARBA" id="ARBA00023157"/>
    </source>
</evidence>
<dbReference type="PANTHER" id="PTHR11923">
    <property type="entry name" value="SCAVENGER RECEPTOR CLASS B TYPE-1 SR-B1"/>
    <property type="match status" value="1"/>
</dbReference>
<evidence type="ECO:0000256" key="13">
    <source>
        <dbReference type="SAM" id="Phobius"/>
    </source>
</evidence>
<evidence type="ECO:0000313" key="14">
    <source>
        <dbReference type="EMBL" id="CAG7818160.1"/>
    </source>
</evidence>
<evidence type="ECO:0000256" key="3">
    <source>
        <dbReference type="ARBA" id="ARBA00010532"/>
    </source>
</evidence>
<evidence type="ECO:0000256" key="12">
    <source>
        <dbReference type="ARBA" id="ARBA00042244"/>
    </source>
</evidence>
<evidence type="ECO:0000256" key="9">
    <source>
        <dbReference type="ARBA" id="ARBA00023170"/>
    </source>
</evidence>
<protein>
    <recommendedName>
        <fullName evidence="11">Scavenger receptor class B member 1</fullName>
    </recommendedName>
    <alternativeName>
        <fullName evidence="12">SR-BI</fullName>
    </alternativeName>
</protein>
<evidence type="ECO:0000256" key="2">
    <source>
        <dbReference type="ARBA" id="ARBA00004651"/>
    </source>
</evidence>
<comment type="subcellular location">
    <subcellularLocation>
        <location evidence="2">Cell membrane</location>
        <topology evidence="2">Multi-pass membrane protein</topology>
    </subcellularLocation>
    <subcellularLocation>
        <location evidence="1">Membrane</location>
        <location evidence="1">Caveola</location>
        <topology evidence="1">Multi-pass membrane protein</topology>
    </subcellularLocation>
</comment>
<dbReference type="EMBL" id="CAJVCH010413007">
    <property type="protein sequence ID" value="CAG7818160.1"/>
    <property type="molecule type" value="Genomic_DNA"/>
</dbReference>
<sequence length="494" mass="55605">MERFPKGMIFSGAVLMGVTVALGWGGLGIIIRGEIGKQMRLINGTDTYTGWQHVVVPVYLSLYLFNLTNPDDVANGGKAVLKETGPYVYMEKLFKDADEDNVVNETLRYRQIRTYFFQPDMSKGTEDDIIVLINEPFLATAKLLKEMSKDSSVSQKAEEFLMEKGDKVTMARPVREWLFGEYSVQHYIDLANDTMITSVGDLRLYEEFEDGMFSAMDLMRKNSSDGGDGEWLIQTGRNVSEHFGKIVGWNGYDVLPYYKGDTCNALNGTDGSIYHPFITEMTPMHMFAPEMCRSVYFNKGESMEVHNVEAWRYHMEPNTLNGPEKNPDNWCFCPGEGACGPDGVHSIEACLDGFPRSVSLPHFMDADESVMKAVDGMMPDKEKHETFFDLHAMSGIVLKSSKRLQINHEVTPYDNFPSLSKLPKVSLPIFWMDETMDASHRDIAMLSIIKALEEGWATVRWGLIGISGVLVFIGVATALTRRSSIKVERVTLIQ</sequence>
<keyword evidence="7 13" id="KW-0472">Membrane</keyword>
<gene>
    <name evidence="14" type="ORF">AFUS01_LOCUS28683</name>
</gene>
<keyword evidence="10" id="KW-0325">Glycoprotein</keyword>
<evidence type="ECO:0000313" key="15">
    <source>
        <dbReference type="Proteomes" id="UP000708208"/>
    </source>
</evidence>
<dbReference type="Proteomes" id="UP000708208">
    <property type="component" value="Unassembled WGS sequence"/>
</dbReference>
<dbReference type="GO" id="GO:0005901">
    <property type="term" value="C:caveola"/>
    <property type="evidence" value="ECO:0007669"/>
    <property type="project" value="UniProtKB-SubCell"/>
</dbReference>
<feature type="transmembrane region" description="Helical" evidence="13">
    <location>
        <begin position="459"/>
        <end position="479"/>
    </location>
</feature>
<dbReference type="OrthoDB" id="514335at2759"/>
<dbReference type="Pfam" id="PF01130">
    <property type="entry name" value="CD36"/>
    <property type="match status" value="1"/>
</dbReference>
<comment type="similarity">
    <text evidence="3">Belongs to the CD36 family.</text>
</comment>
<evidence type="ECO:0000256" key="1">
    <source>
        <dbReference type="ARBA" id="ARBA00004189"/>
    </source>
</evidence>
<dbReference type="AlphaFoldDB" id="A0A8J2KN95"/>
<evidence type="ECO:0000256" key="10">
    <source>
        <dbReference type="ARBA" id="ARBA00023180"/>
    </source>
</evidence>
<organism evidence="14 15">
    <name type="scientific">Allacma fusca</name>
    <dbReference type="NCBI Taxonomy" id="39272"/>
    <lineage>
        <taxon>Eukaryota</taxon>
        <taxon>Metazoa</taxon>
        <taxon>Ecdysozoa</taxon>
        <taxon>Arthropoda</taxon>
        <taxon>Hexapoda</taxon>
        <taxon>Collembola</taxon>
        <taxon>Symphypleona</taxon>
        <taxon>Sminthuridae</taxon>
        <taxon>Allacma</taxon>
    </lineage>
</organism>
<dbReference type="InterPro" id="IPR002159">
    <property type="entry name" value="CD36_fam"/>
</dbReference>
<keyword evidence="4" id="KW-1003">Cell membrane</keyword>